<accession>A0A1V6PGU3</accession>
<feature type="repeat" description="ANK" evidence="1">
    <location>
        <begin position="185"/>
        <end position="217"/>
    </location>
</feature>
<protein>
    <submittedName>
        <fullName evidence="2">Uncharacterized protein</fullName>
    </submittedName>
</protein>
<dbReference type="GO" id="GO:0005634">
    <property type="term" value="C:nucleus"/>
    <property type="evidence" value="ECO:0007669"/>
    <property type="project" value="TreeGrafter"/>
</dbReference>
<dbReference type="PANTHER" id="PTHR24183:SF1">
    <property type="entry name" value="FIBRONECTIN TYPE 3 AND ANKYRIN REPEAT DOMAINS PROTEIN 1"/>
    <property type="match status" value="1"/>
</dbReference>
<reference evidence="3" key="1">
    <citation type="journal article" date="2017" name="Nat. Microbiol.">
        <title>Global analysis of biosynthetic gene clusters reveals vast potential of secondary metabolite production in Penicillium species.</title>
        <authorList>
            <person name="Nielsen J.C."/>
            <person name="Grijseels S."/>
            <person name="Prigent S."/>
            <person name="Ji B."/>
            <person name="Dainat J."/>
            <person name="Nielsen K.F."/>
            <person name="Frisvad J.C."/>
            <person name="Workman M."/>
            <person name="Nielsen J."/>
        </authorList>
    </citation>
    <scope>NUCLEOTIDE SEQUENCE [LARGE SCALE GENOMIC DNA]</scope>
    <source>
        <strain evidence="3">IBT 31811</strain>
    </source>
</reference>
<evidence type="ECO:0000313" key="3">
    <source>
        <dbReference type="Proteomes" id="UP000191672"/>
    </source>
</evidence>
<dbReference type="SUPFAM" id="SSF48403">
    <property type="entry name" value="Ankyrin repeat"/>
    <property type="match status" value="1"/>
</dbReference>
<dbReference type="Pfam" id="PF13637">
    <property type="entry name" value="Ank_4"/>
    <property type="match status" value="1"/>
</dbReference>
<dbReference type="InterPro" id="IPR036770">
    <property type="entry name" value="Ankyrin_rpt-contain_sf"/>
</dbReference>
<evidence type="ECO:0000313" key="2">
    <source>
        <dbReference type="EMBL" id="OQD76238.1"/>
    </source>
</evidence>
<dbReference type="Pfam" id="PF12796">
    <property type="entry name" value="Ank_2"/>
    <property type="match status" value="2"/>
</dbReference>
<organism evidence="2 3">
    <name type="scientific">Penicillium antarcticum</name>
    <dbReference type="NCBI Taxonomy" id="416450"/>
    <lineage>
        <taxon>Eukaryota</taxon>
        <taxon>Fungi</taxon>
        <taxon>Dikarya</taxon>
        <taxon>Ascomycota</taxon>
        <taxon>Pezizomycotina</taxon>
        <taxon>Eurotiomycetes</taxon>
        <taxon>Eurotiomycetidae</taxon>
        <taxon>Eurotiales</taxon>
        <taxon>Aspergillaceae</taxon>
        <taxon>Penicillium</taxon>
    </lineage>
</organism>
<dbReference type="InterPro" id="IPR002110">
    <property type="entry name" value="Ankyrin_rpt"/>
</dbReference>
<evidence type="ECO:0000256" key="1">
    <source>
        <dbReference type="PROSITE-ProRule" id="PRU00023"/>
    </source>
</evidence>
<keyword evidence="1" id="KW-0040">ANK repeat</keyword>
<dbReference type="GO" id="GO:0042981">
    <property type="term" value="P:regulation of apoptotic process"/>
    <property type="evidence" value="ECO:0007669"/>
    <property type="project" value="TreeGrafter"/>
</dbReference>
<dbReference type="PANTHER" id="PTHR24183">
    <property type="entry name" value="FIBRONECTIN TYPE 3 AND ANKYRIN REPEAT DOMAINS PROTEIN 1"/>
    <property type="match status" value="1"/>
</dbReference>
<dbReference type="Gene3D" id="1.25.40.20">
    <property type="entry name" value="Ankyrin repeat-containing domain"/>
    <property type="match status" value="1"/>
</dbReference>
<feature type="repeat" description="ANK" evidence="1">
    <location>
        <begin position="320"/>
        <end position="352"/>
    </location>
</feature>
<gene>
    <name evidence="2" type="ORF">PENANT_c134G11062</name>
</gene>
<keyword evidence="3" id="KW-1185">Reference proteome</keyword>
<dbReference type="STRING" id="416450.A0A1V6PGU3"/>
<feature type="repeat" description="ANK" evidence="1">
    <location>
        <begin position="287"/>
        <end position="319"/>
    </location>
</feature>
<dbReference type="EMBL" id="MDYN01000134">
    <property type="protein sequence ID" value="OQD76238.1"/>
    <property type="molecule type" value="Genomic_DNA"/>
</dbReference>
<dbReference type="SMART" id="SM00248">
    <property type="entry name" value="ANK"/>
    <property type="match status" value="8"/>
</dbReference>
<proteinExistence type="predicted"/>
<dbReference type="PROSITE" id="PS50297">
    <property type="entry name" value="ANK_REP_REGION"/>
    <property type="match status" value="3"/>
</dbReference>
<sequence>MVIKSGSPLNRIPVEVWLLIAEKLSVRDLQVMGATDKHVRSIIMPLLRGCKLLQMITREPESSSVEFLIKSEYVDIRVKDAHHMTALHYAAMKNYKRLIRFLTTNSQHKTLLNAPENRRGDTPLIIAVRCQNEEVMRLLLDAGADANVLNAHGESVLFWTIKRQQPNLARMLLNRGADPNQIVRHGLTLLILAIMSGCLGSVAALLEQGCDVEQPDGQGHRPLAWAVVSDDIATARLLISYNTKISVYSSGDREERSPLVWAVMMGNVDMVRLLLSQGADTEHTQLDRRAPLIWAVIHRDKSVAEVLLQSGARPNETDGNGQTALAWAILNSDKEMVELLLEYGADAEGIRRNEWLAAFVPGVERERTVLTH</sequence>
<dbReference type="Proteomes" id="UP000191672">
    <property type="component" value="Unassembled WGS sequence"/>
</dbReference>
<feature type="repeat" description="ANK" evidence="1">
    <location>
        <begin position="254"/>
        <end position="286"/>
    </location>
</feature>
<dbReference type="AlphaFoldDB" id="A0A1V6PGU3"/>
<dbReference type="PROSITE" id="PS50088">
    <property type="entry name" value="ANK_REPEAT"/>
    <property type="match status" value="5"/>
</dbReference>
<comment type="caution">
    <text evidence="2">The sequence shown here is derived from an EMBL/GenBank/DDBJ whole genome shotgun (WGS) entry which is preliminary data.</text>
</comment>
<feature type="repeat" description="ANK" evidence="1">
    <location>
        <begin position="119"/>
        <end position="151"/>
    </location>
</feature>
<name>A0A1V6PGU3_9EURO</name>